<comment type="caution">
    <text evidence="3">The sequence shown here is derived from an EMBL/GenBank/DDBJ whole genome shotgun (WGS) entry which is preliminary data.</text>
</comment>
<keyword evidence="1 2" id="KW-0732">Signal</keyword>
<dbReference type="RefSeq" id="WP_413269638.1">
    <property type="nucleotide sequence ID" value="NZ_JBHFNQ010000052.1"/>
</dbReference>
<evidence type="ECO:0000256" key="1">
    <source>
        <dbReference type="ARBA" id="ARBA00022729"/>
    </source>
</evidence>
<dbReference type="EMBL" id="JBHFNQ010000052">
    <property type="protein sequence ID" value="MFB2876510.1"/>
    <property type="molecule type" value="Genomic_DNA"/>
</dbReference>
<protein>
    <submittedName>
        <fullName evidence="3">NirD/YgiW/YdeI family stress tolerance protein</fullName>
    </submittedName>
</protein>
<keyword evidence="4" id="KW-1185">Reference proteome</keyword>
<evidence type="ECO:0000256" key="2">
    <source>
        <dbReference type="SAM" id="SignalP"/>
    </source>
</evidence>
<dbReference type="InterPro" id="IPR036700">
    <property type="entry name" value="BOBF_sf"/>
</dbReference>
<dbReference type="NCBIfam" id="NF033674">
    <property type="entry name" value="stress_OB_fold"/>
    <property type="match status" value="1"/>
</dbReference>
<feature type="chain" id="PRO_5045494240" evidence="2">
    <location>
        <begin position="22"/>
        <end position="165"/>
    </location>
</feature>
<dbReference type="Gene3D" id="2.40.50.200">
    <property type="entry name" value="Bacterial OB-fold"/>
    <property type="match status" value="1"/>
</dbReference>
<dbReference type="PROSITE" id="PS51257">
    <property type="entry name" value="PROKAR_LIPOPROTEIN"/>
    <property type="match status" value="1"/>
</dbReference>
<organism evidence="3 4">
    <name type="scientific">Floridaenema aerugineum BLCC-F46</name>
    <dbReference type="NCBI Taxonomy" id="3153654"/>
    <lineage>
        <taxon>Bacteria</taxon>
        <taxon>Bacillati</taxon>
        <taxon>Cyanobacteriota</taxon>
        <taxon>Cyanophyceae</taxon>
        <taxon>Oscillatoriophycideae</taxon>
        <taxon>Aerosakkonematales</taxon>
        <taxon>Aerosakkonemataceae</taxon>
        <taxon>Floridanema</taxon>
        <taxon>Floridanema aerugineum</taxon>
    </lineage>
</organism>
<accession>A0ABV4X160</accession>
<evidence type="ECO:0000313" key="3">
    <source>
        <dbReference type="EMBL" id="MFB2876510.1"/>
    </source>
</evidence>
<reference evidence="3 4" key="1">
    <citation type="submission" date="2024-09" db="EMBL/GenBank/DDBJ databases">
        <title>Floridaenema gen nov. (Aerosakkonemataceae, Aerosakkonematales ord. nov., Cyanobacteria) from benthic tropical and subtropical fresh waters, with the description of four new species.</title>
        <authorList>
            <person name="Moretto J.A."/>
            <person name="Berthold D.E."/>
            <person name="Lefler F.W."/>
            <person name="Huang I.-S."/>
            <person name="Laughinghouse H. IV."/>
        </authorList>
    </citation>
    <scope>NUCLEOTIDE SEQUENCE [LARGE SCALE GENOMIC DNA]</scope>
    <source>
        <strain evidence="3 4">BLCC-F46</strain>
    </source>
</reference>
<feature type="signal peptide" evidence="2">
    <location>
        <begin position="1"/>
        <end position="21"/>
    </location>
</feature>
<name>A0ABV4X160_9CYAN</name>
<dbReference type="InterPro" id="IPR005220">
    <property type="entry name" value="CarO-like"/>
</dbReference>
<gene>
    <name evidence="3" type="ORF">ACE1CC_06430</name>
</gene>
<dbReference type="Proteomes" id="UP001576774">
    <property type="component" value="Unassembled WGS sequence"/>
</dbReference>
<dbReference type="SUPFAM" id="SSF101756">
    <property type="entry name" value="Hypothetical protein YgiW"/>
    <property type="match status" value="1"/>
</dbReference>
<proteinExistence type="predicted"/>
<sequence>MSNLKKSFILAVNSFCLSLLAGCLQLPPNPPQIEEISSSNSELSGVTTPVTPTPIKTGNIEFSGNTQTPITIATLQQNYSEITISGTVKSVVGNEFTLYDGTGELIVDPGPRWWKKINVSPGERLTVIGEFDDDEIEAFKIIRANGEQIKIRDRSGPPPWENRDD</sequence>
<evidence type="ECO:0000313" key="4">
    <source>
        <dbReference type="Proteomes" id="UP001576774"/>
    </source>
</evidence>